<dbReference type="AlphaFoldDB" id="A0A6H0XQY9"/>
<sequence>MSSLLTVLSTIVTIASASLDCQASTLSQPNPIAAQYPTLTTGTVNGTVAVLPISYKLARQIIPSQYGILKDSYRQLLPSFPQDMYPALLQIELDHDVGQGTVIKIPDFQRASISYPFVDRLGDGYTAMLYTPYVLLSDSIIAIAGSDGYGEIAVPATFDPPCNAYAAAGTSGTTYLNAYAVANPSQGVAIGTRFAAVSSDSSPYSLDLNVTNQPQFGANSLLCDNFIRLFNTSITRSPYTPTAVRGNVTAIKPFFATSTTFENVYGFNLDNAFIENNFMTCESLQGYSGTGSGD</sequence>
<name>A0A6H0XQY9_9PEZI</name>
<evidence type="ECO:0000313" key="3">
    <source>
        <dbReference type="Proteomes" id="UP000503462"/>
    </source>
</evidence>
<keyword evidence="1" id="KW-0732">Signal</keyword>
<reference evidence="2 3" key="1">
    <citation type="journal article" date="2016" name="Sci. Rep.">
        <title>Peltaster fructicola genome reveals evolution from an invasive phytopathogen to an ectophytic parasite.</title>
        <authorList>
            <person name="Xu C."/>
            <person name="Chen H."/>
            <person name="Gleason M.L."/>
            <person name="Xu J.R."/>
            <person name="Liu H."/>
            <person name="Zhang R."/>
            <person name="Sun G."/>
        </authorList>
    </citation>
    <scope>NUCLEOTIDE SEQUENCE [LARGE SCALE GENOMIC DNA]</scope>
    <source>
        <strain evidence="2 3">LNHT1506</strain>
    </source>
</reference>
<evidence type="ECO:0008006" key="4">
    <source>
        <dbReference type="Google" id="ProtNLM"/>
    </source>
</evidence>
<protein>
    <recommendedName>
        <fullName evidence="4">Peptidase A1 domain-containing protein</fullName>
    </recommendedName>
</protein>
<organism evidence="2 3">
    <name type="scientific">Peltaster fructicola</name>
    <dbReference type="NCBI Taxonomy" id="286661"/>
    <lineage>
        <taxon>Eukaryota</taxon>
        <taxon>Fungi</taxon>
        <taxon>Dikarya</taxon>
        <taxon>Ascomycota</taxon>
        <taxon>Pezizomycotina</taxon>
        <taxon>Dothideomycetes</taxon>
        <taxon>Dothideomycetes incertae sedis</taxon>
        <taxon>Peltaster</taxon>
    </lineage>
</organism>
<proteinExistence type="predicted"/>
<feature type="signal peptide" evidence="1">
    <location>
        <begin position="1"/>
        <end position="17"/>
    </location>
</feature>
<gene>
    <name evidence="2" type="ORF">AMS68_002556</name>
</gene>
<evidence type="ECO:0000313" key="2">
    <source>
        <dbReference type="EMBL" id="QIW97038.1"/>
    </source>
</evidence>
<feature type="chain" id="PRO_5026147834" description="Peptidase A1 domain-containing protein" evidence="1">
    <location>
        <begin position="18"/>
        <end position="294"/>
    </location>
</feature>
<dbReference type="EMBL" id="CP051140">
    <property type="protein sequence ID" value="QIW97038.1"/>
    <property type="molecule type" value="Genomic_DNA"/>
</dbReference>
<dbReference type="Proteomes" id="UP000503462">
    <property type="component" value="Chromosome 2"/>
</dbReference>
<evidence type="ECO:0000256" key="1">
    <source>
        <dbReference type="SAM" id="SignalP"/>
    </source>
</evidence>
<accession>A0A6H0XQY9</accession>
<dbReference type="OrthoDB" id="265717at2759"/>
<keyword evidence="3" id="KW-1185">Reference proteome</keyword>